<dbReference type="EMBL" id="JARTLD010000013">
    <property type="protein sequence ID" value="MED5016804.1"/>
    <property type="molecule type" value="Genomic_DNA"/>
</dbReference>
<keyword evidence="1" id="KW-1133">Transmembrane helix</keyword>
<name>A0ABU6PQY4_9BACL</name>
<keyword evidence="1" id="KW-0472">Membrane</keyword>
<dbReference type="SUPFAM" id="SSF158560">
    <property type="entry name" value="BH3980-like"/>
    <property type="match status" value="1"/>
</dbReference>
<evidence type="ECO:0000313" key="2">
    <source>
        <dbReference type="EMBL" id="MED5016804.1"/>
    </source>
</evidence>
<gene>
    <name evidence="2" type="ORF">P9847_05740</name>
</gene>
<dbReference type="RefSeq" id="WP_328276128.1">
    <property type="nucleotide sequence ID" value="NZ_JARTLD010000013.1"/>
</dbReference>
<feature type="transmembrane region" description="Helical" evidence="1">
    <location>
        <begin position="168"/>
        <end position="185"/>
    </location>
</feature>
<proteinExistence type="predicted"/>
<organism evidence="2 3">
    <name type="scientific">Paenibacillus chibensis</name>
    <dbReference type="NCBI Taxonomy" id="59846"/>
    <lineage>
        <taxon>Bacteria</taxon>
        <taxon>Bacillati</taxon>
        <taxon>Bacillota</taxon>
        <taxon>Bacilli</taxon>
        <taxon>Bacillales</taxon>
        <taxon>Paenibacillaceae</taxon>
        <taxon>Paenibacillus</taxon>
    </lineage>
</organism>
<dbReference type="InterPro" id="IPR009214">
    <property type="entry name" value="DUF1129"/>
</dbReference>
<protein>
    <submittedName>
        <fullName evidence="2">DUF1129 family protein</fullName>
    </submittedName>
</protein>
<reference evidence="2 3" key="1">
    <citation type="submission" date="2023-03" db="EMBL/GenBank/DDBJ databases">
        <title>Bacillus Genome Sequencing.</title>
        <authorList>
            <person name="Dunlap C."/>
        </authorList>
    </citation>
    <scope>NUCLEOTIDE SEQUENCE [LARGE SCALE GENOMIC DNA]</scope>
    <source>
        <strain evidence="2 3">NRS-52</strain>
    </source>
</reference>
<feature type="transmembrane region" description="Helical" evidence="1">
    <location>
        <begin position="128"/>
        <end position="148"/>
    </location>
</feature>
<comment type="caution">
    <text evidence="2">The sequence shown here is derived from an EMBL/GenBank/DDBJ whole genome shotgun (WGS) entry which is preliminary data.</text>
</comment>
<keyword evidence="1" id="KW-0812">Transmembrane</keyword>
<accession>A0ABU6PQY4</accession>
<dbReference type="Proteomes" id="UP001343257">
    <property type="component" value="Unassembled WGS sequence"/>
</dbReference>
<feature type="transmembrane region" description="Helical" evidence="1">
    <location>
        <begin position="92"/>
        <end position="116"/>
    </location>
</feature>
<evidence type="ECO:0000256" key="1">
    <source>
        <dbReference type="SAM" id="Phobius"/>
    </source>
</evidence>
<evidence type="ECO:0000313" key="3">
    <source>
        <dbReference type="Proteomes" id="UP001343257"/>
    </source>
</evidence>
<sequence length="219" mass="24321">MTPRQMIQENNRLREQMTPDNRDFYETIVVYVRDSRVDRQQGEQRLLELARNVLEAQRKGMSAAGLFGGDAEAYARTVVETLPAVKTVEGTAYYIMIAWIGLTVLFLVEAVIGFGAQFAGYSGSSLNRLSLLAIILVAVGSILVMEVLTKSLAKEQENRKQGINLKAIGVYVIIAVIVMALGFSLGRMLPVFTVPPWLSLVLCVIGFLGIRFIFMRKSK</sequence>
<feature type="transmembrane region" description="Helical" evidence="1">
    <location>
        <begin position="197"/>
        <end position="214"/>
    </location>
</feature>
<keyword evidence="3" id="KW-1185">Reference proteome</keyword>
<dbReference type="Pfam" id="PF06570">
    <property type="entry name" value="DUF1129"/>
    <property type="match status" value="1"/>
</dbReference>